<evidence type="ECO:0000313" key="3">
    <source>
        <dbReference type="Proteomes" id="UP000285794"/>
    </source>
</evidence>
<evidence type="ECO:0000256" key="1">
    <source>
        <dbReference type="SAM" id="SignalP"/>
    </source>
</evidence>
<dbReference type="RefSeq" id="WP_125029497.1">
    <property type="nucleotide sequence ID" value="NZ_JAPXVP010000002.1"/>
</dbReference>
<dbReference type="InterPro" id="IPR047698">
    <property type="entry name" value="ArsF-like"/>
</dbReference>
<protein>
    <recommendedName>
        <fullName evidence="4">Thioredoxin domain-containing protein</fullName>
    </recommendedName>
</protein>
<dbReference type="Gene3D" id="3.40.30.10">
    <property type="entry name" value="Glutaredoxin"/>
    <property type="match status" value="1"/>
</dbReference>
<proteinExistence type="predicted"/>
<accession>A0A425Y6W1</accession>
<dbReference type="AlphaFoldDB" id="A0A425Y6W1"/>
<dbReference type="SUPFAM" id="SSF52833">
    <property type="entry name" value="Thioredoxin-like"/>
    <property type="match status" value="1"/>
</dbReference>
<dbReference type="Proteomes" id="UP000285794">
    <property type="component" value="Unassembled WGS sequence"/>
</dbReference>
<dbReference type="InterPro" id="IPR036249">
    <property type="entry name" value="Thioredoxin-like_sf"/>
</dbReference>
<comment type="caution">
    <text evidence="2">The sequence shown here is derived from an EMBL/GenBank/DDBJ whole genome shotgun (WGS) entry which is preliminary data.</text>
</comment>
<organism evidence="2 3">
    <name type="scientific">Ancylomarina euxinus</name>
    <dbReference type="NCBI Taxonomy" id="2283627"/>
    <lineage>
        <taxon>Bacteria</taxon>
        <taxon>Pseudomonadati</taxon>
        <taxon>Bacteroidota</taxon>
        <taxon>Bacteroidia</taxon>
        <taxon>Marinilabiliales</taxon>
        <taxon>Marinifilaceae</taxon>
        <taxon>Ancylomarina</taxon>
    </lineage>
</organism>
<dbReference type="OrthoDB" id="5524063at2"/>
<evidence type="ECO:0000313" key="2">
    <source>
        <dbReference type="EMBL" id="RRG24186.1"/>
    </source>
</evidence>
<dbReference type="NCBIfam" id="NF040494">
    <property type="entry name" value="nitrored_ArsF"/>
    <property type="match status" value="1"/>
</dbReference>
<name>A0A425Y6W1_9BACT</name>
<evidence type="ECO:0008006" key="4">
    <source>
        <dbReference type="Google" id="ProtNLM"/>
    </source>
</evidence>
<dbReference type="PROSITE" id="PS51257">
    <property type="entry name" value="PROKAR_LIPOPROTEIN"/>
    <property type="match status" value="1"/>
</dbReference>
<feature type="chain" id="PRO_5019561229" description="Thioredoxin domain-containing protein" evidence="1">
    <location>
        <begin position="24"/>
        <end position="160"/>
    </location>
</feature>
<keyword evidence="3" id="KW-1185">Reference proteome</keyword>
<feature type="signal peptide" evidence="1">
    <location>
        <begin position="1"/>
        <end position="23"/>
    </location>
</feature>
<gene>
    <name evidence="2" type="ORF">DWB61_03480</name>
</gene>
<keyword evidence="1" id="KW-0732">Signal</keyword>
<reference evidence="2 3" key="1">
    <citation type="submission" date="2018-07" db="EMBL/GenBank/DDBJ databases">
        <title>Draft genome sequence of Ancylomarina sp. M1P.</title>
        <authorList>
            <person name="Yadav S."/>
            <person name="Villanueva L."/>
            <person name="Damste J.S.S."/>
        </authorList>
    </citation>
    <scope>NUCLEOTIDE SEQUENCE [LARGE SCALE GENOMIC DNA]</scope>
    <source>
        <strain evidence="2 3">M1P</strain>
    </source>
</reference>
<dbReference type="EMBL" id="QQWG01000002">
    <property type="protein sequence ID" value="RRG24186.1"/>
    <property type="molecule type" value="Genomic_DNA"/>
</dbReference>
<sequence length="160" mass="17578">MKNYLGLAVLALALSFGACQSNAKKTEKVEETAKVEEAACQTECSQCPSKCSDTKVAESTTETAGIYYFHGDRKCKTCKVVGSEAKKLAEKLNVKFFDVNIDQEENKSLAKEFEATGSSLMIKHAKSGKIEDLTNFAFRNAINNPQAYLEKLESTLKSDN</sequence>